<evidence type="ECO:0000256" key="5">
    <source>
        <dbReference type="ARBA" id="ARBA00023136"/>
    </source>
</evidence>
<dbReference type="EMBL" id="FRAH01000009">
    <property type="protein sequence ID" value="SHJ92365.1"/>
    <property type="molecule type" value="Genomic_DNA"/>
</dbReference>
<feature type="transmembrane region" description="Helical" evidence="6">
    <location>
        <begin position="289"/>
        <end position="305"/>
    </location>
</feature>
<gene>
    <name evidence="8" type="ORF">SAMN02745138_00811</name>
</gene>
<sequence>MKRPALWILIFMICGIYCRLGISLLVCLVCIFLCIVCGSYIVIKIRRKGYLLLLLAFPLGFLLTSYHGAENFVSASPVSVTGEGYVAKVERTSGGYPKLTVCADLTGTATGEIHKDQKVYMIDMDRGTFTEGEEITFSGSAQPFDHGDIFSGYNEYLYLNAEGYDCKMFPESLEKTGEHHNTAGTIAAAWNHRVKNVLETILPQKERALAEAMITGDRDDIDAGIEELYTQAGVTHILCISGLHMSLLAFYISVILRRILHQSQRKTAAVTLCICMAFLFLTGFSPSSVRAMVMISLVCLGQIIYQRHEWLNSIALAALVILLVNPFYLWSAGFQLSFLSVLGIYVGSHVIPKGHTWYGKIGEMMGISFFAALFGMPVAAYHFYHISTVSVLANLVILPLSGILLGCTMLAALCGMIFLPAGVFMAGPVYVIFQIYEKVCQLVTMIPYSYVAVGKPPVIGILCFYGLVCLICFYRPQMRFRVGTAVCTALLLVMLLGNRLLWHRNTLAFLDVGQGDCTVLTTYDHRAIVIDGGGKYNKELGENTGTTILEPYLASKGVTQIDAVFLSHLDSDHSMGILELLNDMPVEGVYVSAMEAVDVQMEEQLQEIVEKNQISLYTMKHGDMIRSEAFGEMKCLFPIYVDQTAESENERSLVLRYVYGDTSVLFTGDLEAKQESLLERNNLIEETDILKVSHHGSKTASTESFLQALTPETAVISCGTNNLYGHPHQEVLERLSACGAEILRTDEMGSVVVNIPPEGTAEVTTAAERKPVYERIKEAMEGTPIP</sequence>
<dbReference type="GO" id="GO:0005886">
    <property type="term" value="C:plasma membrane"/>
    <property type="evidence" value="ECO:0007669"/>
    <property type="project" value="UniProtKB-SubCell"/>
</dbReference>
<dbReference type="SMART" id="SM00849">
    <property type="entry name" value="Lactamase_B"/>
    <property type="match status" value="1"/>
</dbReference>
<organism evidence="8 9">
    <name type="scientific">Anaerotignum lactatifermentans DSM 14214</name>
    <dbReference type="NCBI Taxonomy" id="1121323"/>
    <lineage>
        <taxon>Bacteria</taxon>
        <taxon>Bacillati</taxon>
        <taxon>Bacillota</taxon>
        <taxon>Clostridia</taxon>
        <taxon>Lachnospirales</taxon>
        <taxon>Anaerotignaceae</taxon>
        <taxon>Anaerotignum</taxon>
    </lineage>
</organism>
<feature type="domain" description="Metallo-beta-lactamase" evidence="7">
    <location>
        <begin position="514"/>
        <end position="720"/>
    </location>
</feature>
<evidence type="ECO:0000256" key="6">
    <source>
        <dbReference type="SAM" id="Phobius"/>
    </source>
</evidence>
<feature type="transmembrane region" description="Helical" evidence="6">
    <location>
        <begin position="334"/>
        <end position="352"/>
    </location>
</feature>
<dbReference type="InterPro" id="IPR036866">
    <property type="entry name" value="RibonucZ/Hydroxyglut_hydro"/>
</dbReference>
<protein>
    <submittedName>
        <fullName evidence="8">DNA internalization-related competence protein ComEC/Rec2</fullName>
    </submittedName>
</protein>
<evidence type="ECO:0000256" key="2">
    <source>
        <dbReference type="ARBA" id="ARBA00022475"/>
    </source>
</evidence>
<evidence type="ECO:0000256" key="1">
    <source>
        <dbReference type="ARBA" id="ARBA00004651"/>
    </source>
</evidence>
<feature type="transmembrane region" description="Helical" evidence="6">
    <location>
        <begin position="364"/>
        <end position="384"/>
    </location>
</feature>
<feature type="transmembrane region" description="Helical" evidence="6">
    <location>
        <begin position="417"/>
        <end position="436"/>
    </location>
</feature>
<dbReference type="SUPFAM" id="SSF56281">
    <property type="entry name" value="Metallo-hydrolase/oxidoreductase"/>
    <property type="match status" value="1"/>
</dbReference>
<keyword evidence="2" id="KW-1003">Cell membrane</keyword>
<feature type="transmembrane region" description="Helical" evidence="6">
    <location>
        <begin position="234"/>
        <end position="255"/>
    </location>
</feature>
<evidence type="ECO:0000259" key="7">
    <source>
        <dbReference type="SMART" id="SM00849"/>
    </source>
</evidence>
<name>A0A1M6N9E9_9FIRM</name>
<reference evidence="8 9" key="1">
    <citation type="submission" date="2016-11" db="EMBL/GenBank/DDBJ databases">
        <authorList>
            <person name="Jaros S."/>
            <person name="Januszkiewicz K."/>
            <person name="Wedrychowicz H."/>
        </authorList>
    </citation>
    <scope>NUCLEOTIDE SEQUENCE [LARGE SCALE GENOMIC DNA]</scope>
    <source>
        <strain evidence="8 9">DSM 14214</strain>
    </source>
</reference>
<dbReference type="NCBIfam" id="TIGR00361">
    <property type="entry name" value="ComEC_Rec2"/>
    <property type="match status" value="1"/>
</dbReference>
<evidence type="ECO:0000313" key="9">
    <source>
        <dbReference type="Proteomes" id="UP000183975"/>
    </source>
</evidence>
<feature type="transmembrane region" description="Helical" evidence="6">
    <location>
        <begin position="456"/>
        <end position="475"/>
    </location>
</feature>
<dbReference type="NCBIfam" id="TIGR00360">
    <property type="entry name" value="ComEC_N-term"/>
    <property type="match status" value="1"/>
</dbReference>
<dbReference type="GO" id="GO:0030420">
    <property type="term" value="P:establishment of competence for transformation"/>
    <property type="evidence" value="ECO:0007669"/>
    <property type="project" value="InterPro"/>
</dbReference>
<feature type="transmembrane region" description="Helical" evidence="6">
    <location>
        <begin position="267"/>
        <end position="283"/>
    </location>
</feature>
<proteinExistence type="predicted"/>
<dbReference type="AlphaFoldDB" id="A0A1M6N9E9"/>
<dbReference type="InterPro" id="IPR004477">
    <property type="entry name" value="ComEC_N"/>
</dbReference>
<evidence type="ECO:0000313" key="8">
    <source>
        <dbReference type="EMBL" id="SHJ92365.1"/>
    </source>
</evidence>
<dbReference type="Gene3D" id="3.60.15.10">
    <property type="entry name" value="Ribonuclease Z/Hydroxyacylglutathione hydrolase-like"/>
    <property type="match status" value="1"/>
</dbReference>
<comment type="subcellular location">
    <subcellularLocation>
        <location evidence="1">Cell membrane</location>
        <topology evidence="1">Multi-pass membrane protein</topology>
    </subcellularLocation>
</comment>
<evidence type="ECO:0000256" key="4">
    <source>
        <dbReference type="ARBA" id="ARBA00022989"/>
    </source>
</evidence>
<dbReference type="PANTHER" id="PTHR30619:SF7">
    <property type="entry name" value="BETA-LACTAMASE DOMAIN PROTEIN"/>
    <property type="match status" value="1"/>
</dbReference>
<dbReference type="CDD" id="cd07731">
    <property type="entry name" value="ComA-like_MBL-fold"/>
    <property type="match status" value="1"/>
</dbReference>
<feature type="transmembrane region" description="Helical" evidence="6">
    <location>
        <begin position="310"/>
        <end position="328"/>
    </location>
</feature>
<dbReference type="Pfam" id="PF00753">
    <property type="entry name" value="Lactamase_B"/>
    <property type="match status" value="1"/>
</dbReference>
<dbReference type="Pfam" id="PF03772">
    <property type="entry name" value="Competence"/>
    <property type="match status" value="1"/>
</dbReference>
<keyword evidence="4 6" id="KW-1133">Transmembrane helix</keyword>
<dbReference type="InterPro" id="IPR004797">
    <property type="entry name" value="Competence_ComEC/Rec2"/>
</dbReference>
<keyword evidence="5 6" id="KW-0472">Membrane</keyword>
<feature type="transmembrane region" description="Helical" evidence="6">
    <location>
        <begin position="390"/>
        <end position="410"/>
    </location>
</feature>
<feature type="transmembrane region" description="Helical" evidence="6">
    <location>
        <begin position="482"/>
        <end position="502"/>
    </location>
</feature>
<feature type="transmembrane region" description="Helical" evidence="6">
    <location>
        <begin position="6"/>
        <end position="38"/>
    </location>
</feature>
<dbReference type="InterPro" id="IPR001279">
    <property type="entry name" value="Metallo-B-lactamas"/>
</dbReference>
<feature type="transmembrane region" description="Helical" evidence="6">
    <location>
        <begin position="50"/>
        <end position="69"/>
    </location>
</feature>
<keyword evidence="3 6" id="KW-0812">Transmembrane</keyword>
<evidence type="ECO:0000256" key="3">
    <source>
        <dbReference type="ARBA" id="ARBA00022692"/>
    </source>
</evidence>
<dbReference type="PANTHER" id="PTHR30619">
    <property type="entry name" value="DNA INTERNALIZATION/COMPETENCE PROTEIN COMEC/REC2"/>
    <property type="match status" value="1"/>
</dbReference>
<dbReference type="InterPro" id="IPR035681">
    <property type="entry name" value="ComA-like_MBL"/>
</dbReference>
<dbReference type="Proteomes" id="UP000183975">
    <property type="component" value="Unassembled WGS sequence"/>
</dbReference>
<dbReference type="InterPro" id="IPR052159">
    <property type="entry name" value="Competence_DNA_uptake"/>
</dbReference>
<accession>A0A1M6N9E9</accession>
<keyword evidence="9" id="KW-1185">Reference proteome</keyword>